<dbReference type="OrthoDB" id="9182167at2"/>
<dbReference type="AlphaFoldDB" id="Q47D05"/>
<dbReference type="KEGG" id="dar:Daro_2543"/>
<protein>
    <submittedName>
        <fullName evidence="1">Uncharacterized protein</fullName>
    </submittedName>
</protein>
<dbReference type="HOGENOM" id="CLU_2568164_0_0_4"/>
<proteinExistence type="predicted"/>
<sequence>MPLEKNLRDRITLEERMALIEVRHLLDKAQQAWNRIESGKQCELNAVHHDENSLAHCLQWGTQAVEEMMELTKGAGKLANT</sequence>
<accession>Q47D05</accession>
<reference evidence="1" key="1">
    <citation type="submission" date="2005-08" db="EMBL/GenBank/DDBJ databases">
        <title>Complete sequence of Dechloromonas aromatica RCB.</title>
        <authorList>
            <person name="Salinero K.K."/>
            <person name="Copeland A."/>
            <person name="Lucas S."/>
            <person name="Lapidus A."/>
            <person name="Barry K."/>
            <person name="Detter J.C."/>
            <person name="Glavina T."/>
            <person name="Hammon N."/>
            <person name="Israni S."/>
            <person name="Pitluck S."/>
            <person name="Di Bartolo G."/>
            <person name="Trong S."/>
            <person name="Schmutz J."/>
            <person name="Larimer F."/>
            <person name="Land M."/>
            <person name="Ivanova N."/>
            <person name="Richardson P."/>
        </authorList>
    </citation>
    <scope>NUCLEOTIDE SEQUENCE</scope>
    <source>
        <strain evidence="1">RCB</strain>
    </source>
</reference>
<organism evidence="1">
    <name type="scientific">Dechloromonas aromatica (strain RCB)</name>
    <dbReference type="NCBI Taxonomy" id="159087"/>
    <lineage>
        <taxon>Bacteria</taxon>
        <taxon>Pseudomonadati</taxon>
        <taxon>Pseudomonadota</taxon>
        <taxon>Betaproteobacteria</taxon>
        <taxon>Rhodocyclales</taxon>
        <taxon>Azonexaceae</taxon>
        <taxon>Dechloromonas</taxon>
    </lineage>
</organism>
<evidence type="ECO:0000313" key="1">
    <source>
        <dbReference type="EMBL" id="AAZ47276.1"/>
    </source>
</evidence>
<dbReference type="STRING" id="159087.Daro_2543"/>
<name>Q47D05_DECAR</name>
<dbReference type="EMBL" id="CP000089">
    <property type="protein sequence ID" value="AAZ47276.1"/>
    <property type="molecule type" value="Genomic_DNA"/>
</dbReference>
<gene>
    <name evidence="1" type="ordered locus">Daro_2543</name>
</gene>